<evidence type="ECO:0000256" key="4">
    <source>
        <dbReference type="ARBA" id="ARBA00022927"/>
    </source>
</evidence>
<organism evidence="9 10">
    <name type="scientific">Chlorella ohadii</name>
    <dbReference type="NCBI Taxonomy" id="2649997"/>
    <lineage>
        <taxon>Eukaryota</taxon>
        <taxon>Viridiplantae</taxon>
        <taxon>Chlorophyta</taxon>
        <taxon>core chlorophytes</taxon>
        <taxon>Trebouxiophyceae</taxon>
        <taxon>Chlorellales</taxon>
        <taxon>Chlorellaceae</taxon>
        <taxon>Chlorella clade</taxon>
        <taxon>Chlorella</taxon>
    </lineage>
</organism>
<dbReference type="PANTHER" id="PTHR12289">
    <property type="entry name" value="METAXIN RELATED"/>
    <property type="match status" value="1"/>
</dbReference>
<comment type="subcellular location">
    <subcellularLocation>
        <location evidence="1">Mitochondrion outer membrane</location>
    </subcellularLocation>
</comment>
<dbReference type="AlphaFoldDB" id="A0AAD5DP44"/>
<dbReference type="InterPro" id="IPR033468">
    <property type="entry name" value="Metaxin_GST"/>
</dbReference>
<accession>A0AAD5DP44</accession>
<evidence type="ECO:0000259" key="7">
    <source>
        <dbReference type="Pfam" id="PF10568"/>
    </source>
</evidence>
<dbReference type="Pfam" id="PF10568">
    <property type="entry name" value="Tom37"/>
    <property type="match status" value="1"/>
</dbReference>
<keyword evidence="6" id="KW-0472">Membrane</keyword>
<evidence type="ECO:0008006" key="11">
    <source>
        <dbReference type="Google" id="ProtNLM"/>
    </source>
</evidence>
<reference evidence="9" key="1">
    <citation type="submission" date="2020-11" db="EMBL/GenBank/DDBJ databases">
        <title>Chlorella ohadii genome sequencing and assembly.</title>
        <authorList>
            <person name="Murik O."/>
            <person name="Treves H."/>
            <person name="Kedem I."/>
            <person name="Shotland Y."/>
            <person name="Kaplan A."/>
        </authorList>
    </citation>
    <scope>NUCLEOTIDE SEQUENCE</scope>
    <source>
        <strain evidence="9">1</strain>
    </source>
</reference>
<feature type="domain" description="Metaxin glutathione S-transferase" evidence="8">
    <location>
        <begin position="195"/>
        <end position="248"/>
    </location>
</feature>
<evidence type="ECO:0000313" key="10">
    <source>
        <dbReference type="Proteomes" id="UP001205105"/>
    </source>
</evidence>
<dbReference type="Pfam" id="PF17171">
    <property type="entry name" value="GST_C_6"/>
    <property type="match status" value="1"/>
</dbReference>
<dbReference type="EMBL" id="JADXDR010000067">
    <property type="protein sequence ID" value="KAI7841167.1"/>
    <property type="molecule type" value="Genomic_DNA"/>
</dbReference>
<dbReference type="CDD" id="cd03054">
    <property type="entry name" value="GST_N_Metaxin"/>
    <property type="match status" value="1"/>
</dbReference>
<name>A0AAD5DP44_9CHLO</name>
<dbReference type="InterPro" id="IPR050931">
    <property type="entry name" value="Mito_Protein_Transport_Metaxin"/>
</dbReference>
<keyword evidence="2" id="KW-0813">Transport</keyword>
<keyword evidence="5" id="KW-0496">Mitochondrion</keyword>
<dbReference type="GO" id="GO:0001401">
    <property type="term" value="C:SAM complex"/>
    <property type="evidence" value="ECO:0007669"/>
    <property type="project" value="InterPro"/>
</dbReference>
<dbReference type="GO" id="GO:0015031">
    <property type="term" value="P:protein transport"/>
    <property type="evidence" value="ECO:0007669"/>
    <property type="project" value="UniProtKB-KW"/>
</dbReference>
<gene>
    <name evidence="9" type="ORF">COHA_005133</name>
</gene>
<feature type="domain" description="Mitochondrial outer membrane transport complex Sam37/metaxin N-terminal" evidence="7">
    <location>
        <begin position="42"/>
        <end position="169"/>
    </location>
</feature>
<protein>
    <recommendedName>
        <fullName evidence="11">Metaxin</fullName>
    </recommendedName>
</protein>
<sequence length="469" mass="49247">MSQPNAAAAEQAPGASQAAPSTAVVLYKAPSAWSLTSFSLGCLQVEAYLRLAKVAFAVQECAAPSASPTGQVPALDTSADLVGADAASAHLPLPLAELAAARTMIDYLKHKVVNLDRGLSAAQKAEAAAFTALIEARLQPALVYSSWCEDEAYAAHTRPAYGAGIPFSFFVLRGQRQALLQRFAATTASQVYAGAAEALDALAQRLGAAPGGQFFFGSQPCTLDALLSGCLSFLRSSPASNHVLGAYIDRLAAAADVATPALPAADADLGWSAWGAAAEDKYSKARSEKESELQRKGRRWLLCAAAAIAAYIVASGQYIQLDLGLHDMYEEEEDDDSPCAALGARIGSRRRDVRARPAGLCVQAVQQGGDDLSRKFAEAARKMNVKLPEVEAQNVATQAPPRFSQPRGGWNDGSAAADKVRRQEQQVLSAWTSERGMQLAAGGTIVLVLLLLFAAGGPPSDARCTLPWC</sequence>
<keyword evidence="3" id="KW-1000">Mitochondrion outer membrane</keyword>
<proteinExistence type="predicted"/>
<evidence type="ECO:0000259" key="8">
    <source>
        <dbReference type="Pfam" id="PF17171"/>
    </source>
</evidence>
<dbReference type="Proteomes" id="UP001205105">
    <property type="component" value="Unassembled WGS sequence"/>
</dbReference>
<dbReference type="InterPro" id="IPR019564">
    <property type="entry name" value="Sam37/metaxin_N"/>
</dbReference>
<evidence type="ECO:0000256" key="2">
    <source>
        <dbReference type="ARBA" id="ARBA00022448"/>
    </source>
</evidence>
<evidence type="ECO:0000313" key="9">
    <source>
        <dbReference type="EMBL" id="KAI7841167.1"/>
    </source>
</evidence>
<evidence type="ECO:0000256" key="6">
    <source>
        <dbReference type="ARBA" id="ARBA00023136"/>
    </source>
</evidence>
<keyword evidence="10" id="KW-1185">Reference proteome</keyword>
<evidence type="ECO:0000256" key="3">
    <source>
        <dbReference type="ARBA" id="ARBA00022787"/>
    </source>
</evidence>
<dbReference type="GO" id="GO:0006626">
    <property type="term" value="P:protein targeting to mitochondrion"/>
    <property type="evidence" value="ECO:0007669"/>
    <property type="project" value="TreeGrafter"/>
</dbReference>
<dbReference type="PANTHER" id="PTHR12289:SF41">
    <property type="entry name" value="FAILED AXON CONNECTIONS-RELATED"/>
    <property type="match status" value="1"/>
</dbReference>
<comment type="caution">
    <text evidence="9">The sequence shown here is derived from an EMBL/GenBank/DDBJ whole genome shotgun (WGS) entry which is preliminary data.</text>
</comment>
<keyword evidence="4" id="KW-0653">Protein transport</keyword>
<evidence type="ECO:0000256" key="5">
    <source>
        <dbReference type="ARBA" id="ARBA00023128"/>
    </source>
</evidence>
<evidence type="ECO:0000256" key="1">
    <source>
        <dbReference type="ARBA" id="ARBA00004294"/>
    </source>
</evidence>